<evidence type="ECO:0000256" key="1">
    <source>
        <dbReference type="ARBA" id="ARBA00005104"/>
    </source>
</evidence>
<feature type="domain" description="GTP cyclohydrolase II" evidence="4">
    <location>
        <begin position="2"/>
        <end position="64"/>
    </location>
</feature>
<name>A0A4Q2KTW2_9MICO</name>
<sequence>MQEKGFDTLDANIALGLPADDRDYAAAAAILDDLGLQSVRLLTNNPEKIAQLSAAGIDVIERVPLVTGEAASNLTYLRAKRDRMGHLFAADI</sequence>
<dbReference type="InterPro" id="IPR032677">
    <property type="entry name" value="GTP_cyclohydro_II"/>
</dbReference>
<dbReference type="GO" id="GO:0046872">
    <property type="term" value="F:metal ion binding"/>
    <property type="evidence" value="ECO:0007669"/>
    <property type="project" value="UniProtKB-KW"/>
</dbReference>
<dbReference type="Gene3D" id="3.40.50.10990">
    <property type="entry name" value="GTP cyclohydrolase II"/>
    <property type="match status" value="1"/>
</dbReference>
<dbReference type="EMBL" id="SDPN01000031">
    <property type="protein sequence ID" value="RXZ68217.1"/>
    <property type="molecule type" value="Genomic_DNA"/>
</dbReference>
<dbReference type="PANTHER" id="PTHR21327:SF18">
    <property type="entry name" value="3,4-DIHYDROXY-2-BUTANONE 4-PHOSPHATE SYNTHASE"/>
    <property type="match status" value="1"/>
</dbReference>
<organism evidence="5 6">
    <name type="scientific">Agromyces albus</name>
    <dbReference type="NCBI Taxonomy" id="205332"/>
    <lineage>
        <taxon>Bacteria</taxon>
        <taxon>Bacillati</taxon>
        <taxon>Actinomycetota</taxon>
        <taxon>Actinomycetes</taxon>
        <taxon>Micrococcales</taxon>
        <taxon>Microbacteriaceae</taxon>
        <taxon>Agromyces</taxon>
    </lineage>
</organism>
<gene>
    <name evidence="5" type="ORF">ESP51_14645</name>
</gene>
<keyword evidence="3" id="KW-0479">Metal-binding</keyword>
<evidence type="ECO:0000313" key="6">
    <source>
        <dbReference type="Proteomes" id="UP000293865"/>
    </source>
</evidence>
<keyword evidence="2" id="KW-0686">Riboflavin biosynthesis</keyword>
<dbReference type="OrthoDB" id="9793111at2"/>
<dbReference type="Proteomes" id="UP000293865">
    <property type="component" value="Unassembled WGS sequence"/>
</dbReference>
<evidence type="ECO:0000256" key="2">
    <source>
        <dbReference type="ARBA" id="ARBA00022619"/>
    </source>
</evidence>
<proteinExistence type="predicted"/>
<dbReference type="AlphaFoldDB" id="A0A4Q2KTW2"/>
<dbReference type="UniPathway" id="UPA00275"/>
<reference evidence="5 6" key="1">
    <citation type="submission" date="2019-01" db="EMBL/GenBank/DDBJ databases">
        <title>Agromyces.</title>
        <authorList>
            <person name="Li J."/>
        </authorList>
    </citation>
    <scope>NUCLEOTIDE SEQUENCE [LARGE SCALE GENOMIC DNA]</scope>
    <source>
        <strain evidence="5 6">DSM 15934</strain>
    </source>
</reference>
<evidence type="ECO:0000259" key="4">
    <source>
        <dbReference type="Pfam" id="PF00925"/>
    </source>
</evidence>
<evidence type="ECO:0000313" key="5">
    <source>
        <dbReference type="EMBL" id="RXZ68217.1"/>
    </source>
</evidence>
<evidence type="ECO:0000256" key="3">
    <source>
        <dbReference type="ARBA" id="ARBA00022723"/>
    </source>
</evidence>
<dbReference type="SUPFAM" id="SSF142695">
    <property type="entry name" value="RibA-like"/>
    <property type="match status" value="1"/>
</dbReference>
<dbReference type="Pfam" id="PF00925">
    <property type="entry name" value="GTP_cyclohydro2"/>
    <property type="match status" value="1"/>
</dbReference>
<dbReference type="GO" id="GO:0005829">
    <property type="term" value="C:cytosol"/>
    <property type="evidence" value="ECO:0007669"/>
    <property type="project" value="TreeGrafter"/>
</dbReference>
<dbReference type="GO" id="GO:0008686">
    <property type="term" value="F:3,4-dihydroxy-2-butanone-4-phosphate synthase activity"/>
    <property type="evidence" value="ECO:0007669"/>
    <property type="project" value="TreeGrafter"/>
</dbReference>
<comment type="pathway">
    <text evidence="1">Cofactor biosynthesis; riboflavin biosynthesis.</text>
</comment>
<keyword evidence="6" id="KW-1185">Reference proteome</keyword>
<protein>
    <recommendedName>
        <fullName evidence="4">GTP cyclohydrolase II domain-containing protein</fullName>
    </recommendedName>
</protein>
<dbReference type="InterPro" id="IPR036144">
    <property type="entry name" value="RibA-like_sf"/>
</dbReference>
<dbReference type="GO" id="GO:0009231">
    <property type="term" value="P:riboflavin biosynthetic process"/>
    <property type="evidence" value="ECO:0007669"/>
    <property type="project" value="UniProtKB-UniPathway"/>
</dbReference>
<accession>A0A4Q2KTW2</accession>
<dbReference type="PANTHER" id="PTHR21327">
    <property type="entry name" value="GTP CYCLOHYDROLASE II-RELATED"/>
    <property type="match status" value="1"/>
</dbReference>
<comment type="caution">
    <text evidence="5">The sequence shown here is derived from an EMBL/GenBank/DDBJ whole genome shotgun (WGS) entry which is preliminary data.</text>
</comment>